<comment type="similarity">
    <text evidence="2 5">Belongs to the aldose epimerase family.</text>
</comment>
<evidence type="ECO:0000256" key="2">
    <source>
        <dbReference type="ARBA" id="ARBA00006206"/>
    </source>
</evidence>
<protein>
    <recommendedName>
        <fullName evidence="5">Aldose 1-epimerase</fullName>
        <ecNumber evidence="5">5.1.3.3</ecNumber>
    </recommendedName>
</protein>
<comment type="catalytic activity">
    <reaction evidence="5">
        <text>alpha-D-glucose = beta-D-glucose</text>
        <dbReference type="Rhea" id="RHEA:10264"/>
        <dbReference type="ChEBI" id="CHEBI:15903"/>
        <dbReference type="ChEBI" id="CHEBI:17925"/>
        <dbReference type="EC" id="5.1.3.3"/>
    </reaction>
</comment>
<evidence type="ECO:0000256" key="4">
    <source>
        <dbReference type="ARBA" id="ARBA00023277"/>
    </source>
</evidence>
<evidence type="ECO:0000256" key="3">
    <source>
        <dbReference type="ARBA" id="ARBA00023235"/>
    </source>
</evidence>
<dbReference type="InterPro" id="IPR014718">
    <property type="entry name" value="GH-type_carb-bd"/>
</dbReference>
<dbReference type="InterPro" id="IPR047215">
    <property type="entry name" value="Galactose_mutarotase-like"/>
</dbReference>
<sequence length="346" mass="38373">MNIEKQTILEKWIEYTLTNDNGMSISVLNFGGIITKIMVPDRKGNLENVVLGYKNHTDYERNPHFFGALVGRVAGRIQGASFELNGQTYSLEANDGENHLHGGTSGFHQVIWQVESFQLKNALGLKLSHQSADRDGGYPGNLDVEVIYTWNNSNELSIDYRANSDQDTPLALTNHSYFNLSGDLKATVQNHQVTIDSDYFVELDEQLIPTGEKLPVSGSTFDFRSGQKLRAGFQDTAAQHNIADHGYDHYFIFNNKAGVNAVAIDEESGRTLTIKTDQPGMVLYTANSLSNNLELREAASRNHLGVCFETQAPPASLHHTGFPDVILPAGTEYNKRTVFSFGVDKK</sequence>
<dbReference type="Proteomes" id="UP001335737">
    <property type="component" value="Unassembled WGS sequence"/>
</dbReference>
<gene>
    <name evidence="6" type="ORF">QGM71_08125</name>
</gene>
<reference evidence="6 7" key="1">
    <citation type="journal article" date="2024" name="Int. J. Syst. Evol. Microbiol.">
        <title>Virgibacillus tibetensis sp. nov., isolated from salt lake on the Tibetan Plateau of China.</title>
        <authorList>
            <person name="Phurbu D."/>
            <person name="Liu Z.-X."/>
            <person name="Wang R."/>
            <person name="Zheng Y.-Y."/>
            <person name="Liu H.-C."/>
            <person name="Zhou Y.-G."/>
            <person name="Yu Y.-J."/>
            <person name="Li A.-H."/>
        </authorList>
    </citation>
    <scope>NUCLEOTIDE SEQUENCE [LARGE SCALE GENOMIC DNA]</scope>
    <source>
        <strain evidence="6 7">C22-A2</strain>
    </source>
</reference>
<accession>A0ABU6KDR0</accession>
<evidence type="ECO:0000313" key="7">
    <source>
        <dbReference type="Proteomes" id="UP001335737"/>
    </source>
</evidence>
<dbReference type="PIRSF" id="PIRSF005096">
    <property type="entry name" value="GALM"/>
    <property type="match status" value="1"/>
</dbReference>
<comment type="caution">
    <text evidence="6">The sequence shown here is derived from an EMBL/GenBank/DDBJ whole genome shotgun (WGS) entry which is preliminary data.</text>
</comment>
<dbReference type="EC" id="5.1.3.3" evidence="5"/>
<evidence type="ECO:0000313" key="6">
    <source>
        <dbReference type="EMBL" id="MEC5423463.1"/>
    </source>
</evidence>
<dbReference type="PANTHER" id="PTHR10091">
    <property type="entry name" value="ALDOSE-1-EPIMERASE"/>
    <property type="match status" value="1"/>
</dbReference>
<dbReference type="CDD" id="cd09019">
    <property type="entry name" value="galactose_mutarotase_like"/>
    <property type="match status" value="1"/>
</dbReference>
<dbReference type="EMBL" id="JARZFX010000002">
    <property type="protein sequence ID" value="MEC5423463.1"/>
    <property type="molecule type" value="Genomic_DNA"/>
</dbReference>
<dbReference type="Gene3D" id="2.70.98.10">
    <property type="match status" value="1"/>
</dbReference>
<dbReference type="RefSeq" id="WP_327607012.1">
    <property type="nucleotide sequence ID" value="NZ_JARZFX010000002.1"/>
</dbReference>
<dbReference type="NCBIfam" id="NF008277">
    <property type="entry name" value="PRK11055.1"/>
    <property type="match status" value="1"/>
</dbReference>
<dbReference type="InterPro" id="IPR011013">
    <property type="entry name" value="Gal_mutarotase_sf_dom"/>
</dbReference>
<dbReference type="PANTHER" id="PTHR10091:SF0">
    <property type="entry name" value="GALACTOSE MUTAROTASE"/>
    <property type="match status" value="1"/>
</dbReference>
<dbReference type="InterPro" id="IPR015443">
    <property type="entry name" value="Aldose_1-epimerase"/>
</dbReference>
<evidence type="ECO:0000256" key="5">
    <source>
        <dbReference type="PIRNR" id="PIRNR005096"/>
    </source>
</evidence>
<organism evidence="6 7">
    <name type="scientific">Virgibacillus tibetensis</name>
    <dbReference type="NCBI Taxonomy" id="3042313"/>
    <lineage>
        <taxon>Bacteria</taxon>
        <taxon>Bacillati</taxon>
        <taxon>Bacillota</taxon>
        <taxon>Bacilli</taxon>
        <taxon>Bacillales</taxon>
        <taxon>Bacillaceae</taxon>
        <taxon>Virgibacillus</taxon>
    </lineage>
</organism>
<dbReference type="GO" id="GO:0016853">
    <property type="term" value="F:isomerase activity"/>
    <property type="evidence" value="ECO:0007669"/>
    <property type="project" value="UniProtKB-KW"/>
</dbReference>
<dbReference type="Pfam" id="PF01263">
    <property type="entry name" value="Aldose_epim"/>
    <property type="match status" value="1"/>
</dbReference>
<keyword evidence="3 5" id="KW-0413">Isomerase</keyword>
<comment type="pathway">
    <text evidence="1 5">Carbohydrate metabolism; hexose metabolism.</text>
</comment>
<dbReference type="InterPro" id="IPR008183">
    <property type="entry name" value="Aldose_1/G6P_1-epimerase"/>
</dbReference>
<name>A0ABU6KDR0_9BACI</name>
<proteinExistence type="inferred from homology"/>
<keyword evidence="4 5" id="KW-0119">Carbohydrate metabolism</keyword>
<keyword evidence="7" id="KW-1185">Reference proteome</keyword>
<evidence type="ECO:0000256" key="1">
    <source>
        <dbReference type="ARBA" id="ARBA00005028"/>
    </source>
</evidence>
<dbReference type="SUPFAM" id="SSF74650">
    <property type="entry name" value="Galactose mutarotase-like"/>
    <property type="match status" value="1"/>
</dbReference>